<keyword evidence="7" id="KW-0472">Membrane</keyword>
<feature type="domain" description="VOC" evidence="8">
    <location>
        <begin position="422"/>
        <end position="530"/>
    </location>
</feature>
<dbReference type="InterPro" id="IPR029510">
    <property type="entry name" value="Ald_DH_CS_GLU"/>
</dbReference>
<dbReference type="eggNOG" id="KOG2450">
    <property type="taxonomic scope" value="Eukaryota"/>
</dbReference>
<evidence type="ECO:0000259" key="8">
    <source>
        <dbReference type="PROSITE" id="PS51819"/>
    </source>
</evidence>
<dbReference type="OrthoDB" id="310895at2759"/>
<evidence type="ECO:0000313" key="9">
    <source>
        <dbReference type="EMBL" id="GAD98033.1"/>
    </source>
</evidence>
<proteinExistence type="inferred from homology"/>
<protein>
    <recommendedName>
        <fullName evidence="8">VOC domain-containing protein</fullName>
    </recommendedName>
</protein>
<sequence length="947" mass="101830">MAARLDVCPCQSPVLHEITESIAFRLGDHTSSVTCSDFLETYASIPKSPAVGPQAQGEISQHLSKMPDSVFKDCTAGTFYGFTNEENNEFHPGDTFTIQWGAYDDYTPLNLTLAHLGGSLVSDIVEFEIFSASSSLYRRYSPSSNCTLEQYNWTIPASFDTTNPTFNLALMNATQKRGTDGNTLSGFMAWSPIFYVRDKASVTSSSSTATETTGTVSASAISNSSVPYTPSSTGSSDSSDGLSQGAKAGIGVGVSIAGVLILGLLLFFLRRRPASPRETTVIPAEERLFEKPELSVQLVHEMDAGSSHVQLAELAKTSPIHIPDSEGSLHMIPRVVAYTSAVGYPRSGLQFPIRKGAISGTAWEPGRMLINSAARNLGLSLSPVFDSVYIAPSSIISVRSSGTRASKQQNQYSPIPRLSGFQLGQTTLLLFQIGSSHEDVHLPNGNIPGHGPTETIRFSLLTPSDTPVEKEPKLKQHFCLAVKDPEDVDKWENHLRNKGVDVTAKMKWDRGGRSIYFEDPDGHVGEIASSNTFPVSSPLTGEKIYECSAATKDDYASAIAHAHDAYMSWSKTSPSTRRKIFLRAADIIEMYLEQDAPEILAAEVSATKSWVNLTVRAIATALICGNTVILKPSEYSPKSQHLVVRALVAAGLPPGCLNFLPSTREESPIVTEFAVKHPLIRRVNFTGSDRVGKVIAGWAAQCLKPCLLELGGKAPAVVLADADLEDAVNAIVFGALANSGQICMSTERIILHSTVAAPFTELLLKRVAEVKVGNHLEDPSVSLSGLYCAAAPKRILSAINSAITAGATLLTGDLTAEGPNKTILQPHILDYVTPDMEIYHEETFGPVMCITRADSDEQAIELANTSEYSLCASVFTKDVLRGMELAQQIRAGSCHVNGPTVYIEPPLPNGGTGGRSGYGRFGGMAGVEEFTERKIISLVKPGMKYPI</sequence>
<dbReference type="InterPro" id="IPR016162">
    <property type="entry name" value="Ald_DH_N"/>
</dbReference>
<keyword evidence="2 5" id="KW-0560">Oxidoreductase</keyword>
<evidence type="ECO:0000256" key="1">
    <source>
        <dbReference type="ARBA" id="ARBA00009986"/>
    </source>
</evidence>
<dbReference type="SUPFAM" id="SSF53720">
    <property type="entry name" value="ALDH-like"/>
    <property type="match status" value="1"/>
</dbReference>
<dbReference type="InterPro" id="IPR004360">
    <property type="entry name" value="Glyas_Fos-R_dOase_dom"/>
</dbReference>
<keyword evidence="7" id="KW-1133">Transmembrane helix</keyword>
<keyword evidence="7" id="KW-0812">Transmembrane</keyword>
<evidence type="ECO:0000313" key="10">
    <source>
        <dbReference type="Proteomes" id="UP000018001"/>
    </source>
</evidence>
<dbReference type="HOGENOM" id="CLU_310558_0_0_1"/>
<dbReference type="PROSITE" id="PS51819">
    <property type="entry name" value="VOC"/>
    <property type="match status" value="1"/>
</dbReference>
<dbReference type="PANTHER" id="PTHR42986:SF1">
    <property type="entry name" value="BENZALDEHYDE DEHYDROGENASE YFMT"/>
    <property type="match status" value="1"/>
</dbReference>
<dbReference type="GO" id="GO:0016620">
    <property type="term" value="F:oxidoreductase activity, acting on the aldehyde or oxo group of donors, NAD or NADP as acceptor"/>
    <property type="evidence" value="ECO:0007669"/>
    <property type="project" value="InterPro"/>
</dbReference>
<organism evidence="9 10">
    <name type="scientific">Byssochlamys spectabilis (strain No. 5 / NBRC 109023)</name>
    <name type="common">Paecilomyces variotii</name>
    <dbReference type="NCBI Taxonomy" id="1356009"/>
    <lineage>
        <taxon>Eukaryota</taxon>
        <taxon>Fungi</taxon>
        <taxon>Dikarya</taxon>
        <taxon>Ascomycota</taxon>
        <taxon>Pezizomycotina</taxon>
        <taxon>Eurotiomycetes</taxon>
        <taxon>Eurotiomycetidae</taxon>
        <taxon>Eurotiales</taxon>
        <taxon>Thermoascaceae</taxon>
        <taxon>Paecilomyces</taxon>
    </lineage>
</organism>
<dbReference type="PROSITE" id="PS00687">
    <property type="entry name" value="ALDEHYDE_DEHYDR_GLU"/>
    <property type="match status" value="1"/>
</dbReference>
<feature type="compositionally biased region" description="Low complexity" evidence="6">
    <location>
        <begin position="231"/>
        <end position="242"/>
    </location>
</feature>
<dbReference type="InterPro" id="IPR016161">
    <property type="entry name" value="Ald_DH/histidinol_DH"/>
</dbReference>
<evidence type="ECO:0000256" key="7">
    <source>
        <dbReference type="SAM" id="Phobius"/>
    </source>
</evidence>
<feature type="compositionally biased region" description="Polar residues" evidence="6">
    <location>
        <begin position="221"/>
        <end position="230"/>
    </location>
</feature>
<name>V5G106_BYSSN</name>
<dbReference type="Proteomes" id="UP000018001">
    <property type="component" value="Unassembled WGS sequence"/>
</dbReference>
<evidence type="ECO:0000256" key="3">
    <source>
        <dbReference type="ARBA" id="ARBA00023027"/>
    </source>
</evidence>
<feature type="active site" evidence="4">
    <location>
        <position position="709"/>
    </location>
</feature>
<dbReference type="InterPro" id="IPR029068">
    <property type="entry name" value="Glyas_Bleomycin-R_OHBP_Dase"/>
</dbReference>
<dbReference type="Pfam" id="PF00171">
    <property type="entry name" value="Aldedh"/>
    <property type="match status" value="2"/>
</dbReference>
<dbReference type="Gene3D" id="3.40.309.10">
    <property type="entry name" value="Aldehyde Dehydrogenase, Chain A, domain 2"/>
    <property type="match status" value="1"/>
</dbReference>
<comment type="caution">
    <text evidence="9">The sequence shown here is derived from an EMBL/GenBank/DDBJ whole genome shotgun (WGS) entry which is preliminary data.</text>
</comment>
<evidence type="ECO:0000256" key="4">
    <source>
        <dbReference type="PROSITE-ProRule" id="PRU10007"/>
    </source>
</evidence>
<dbReference type="Gene3D" id="3.10.180.10">
    <property type="entry name" value="2,3-Dihydroxybiphenyl 1,2-Dioxygenase, domain 1"/>
    <property type="match status" value="1"/>
</dbReference>
<dbReference type="EMBL" id="BAUL01000225">
    <property type="protein sequence ID" value="GAD98033.1"/>
    <property type="molecule type" value="Genomic_DNA"/>
</dbReference>
<dbReference type="InParanoid" id="V5G106"/>
<dbReference type="PANTHER" id="PTHR42986">
    <property type="entry name" value="BENZALDEHYDE DEHYDROGENASE YFMT"/>
    <property type="match status" value="1"/>
</dbReference>
<gene>
    <name evidence="9" type="ORF">PVAR5_6721</name>
</gene>
<keyword evidence="3" id="KW-0520">NAD</keyword>
<dbReference type="InterPro" id="IPR015590">
    <property type="entry name" value="Aldehyde_DH_dom"/>
</dbReference>
<dbReference type="InterPro" id="IPR016163">
    <property type="entry name" value="Ald_DH_C"/>
</dbReference>
<feature type="region of interest" description="Disordered" evidence="6">
    <location>
        <begin position="221"/>
        <end position="242"/>
    </location>
</feature>
<reference evidence="10" key="1">
    <citation type="journal article" date="2014" name="Genome Announc.">
        <title>Draft genome sequence of the formaldehyde-resistant fungus Byssochlamys spectabilis No. 5 (anamorph Paecilomyces variotii No. 5) (NBRC109023).</title>
        <authorList>
            <person name="Oka T."/>
            <person name="Ekino K."/>
            <person name="Fukuda K."/>
            <person name="Nomura Y."/>
        </authorList>
    </citation>
    <scope>NUCLEOTIDE SEQUENCE [LARGE SCALE GENOMIC DNA]</scope>
    <source>
        <strain evidence="10">No. 5 / NBRC 109023</strain>
    </source>
</reference>
<accession>V5G106</accession>
<evidence type="ECO:0000256" key="6">
    <source>
        <dbReference type="SAM" id="MobiDB-lite"/>
    </source>
</evidence>
<keyword evidence="10" id="KW-1185">Reference proteome</keyword>
<evidence type="ECO:0000256" key="2">
    <source>
        <dbReference type="ARBA" id="ARBA00023002"/>
    </source>
</evidence>
<dbReference type="SUPFAM" id="SSF54593">
    <property type="entry name" value="Glyoxalase/Bleomycin resistance protein/Dihydroxybiphenyl dioxygenase"/>
    <property type="match status" value="1"/>
</dbReference>
<comment type="similarity">
    <text evidence="1 5">Belongs to the aldehyde dehydrogenase family.</text>
</comment>
<dbReference type="InterPro" id="IPR037523">
    <property type="entry name" value="VOC_core"/>
</dbReference>
<feature type="transmembrane region" description="Helical" evidence="7">
    <location>
        <begin position="248"/>
        <end position="269"/>
    </location>
</feature>
<dbReference type="Gene3D" id="3.40.605.10">
    <property type="entry name" value="Aldehyde Dehydrogenase, Chain A, domain 1"/>
    <property type="match status" value="2"/>
</dbReference>
<dbReference type="AlphaFoldDB" id="V5G106"/>
<dbReference type="Pfam" id="PF00903">
    <property type="entry name" value="Glyoxalase"/>
    <property type="match status" value="1"/>
</dbReference>
<evidence type="ECO:0000256" key="5">
    <source>
        <dbReference type="RuleBase" id="RU003345"/>
    </source>
</evidence>